<reference evidence="4" key="1">
    <citation type="thesis" date="2020" institute="ProQuest LLC" country="789 East Eisenhower Parkway, Ann Arbor, MI, USA">
        <title>Comparative Genomics and Chromosome Evolution.</title>
        <authorList>
            <person name="Mudd A.B."/>
        </authorList>
    </citation>
    <scope>NUCLEOTIDE SEQUENCE</scope>
    <source>
        <strain evidence="4">237g6f4</strain>
        <tissue evidence="4">Blood</tissue>
    </source>
</reference>
<keyword evidence="5" id="KW-1185">Reference proteome</keyword>
<keyword evidence="2" id="KW-0964">Secreted</keyword>
<comment type="subcellular location">
    <subcellularLocation>
        <location evidence="1">Secreted</location>
    </subcellularLocation>
</comment>
<gene>
    <name evidence="4" type="ORF">GDO81_028170</name>
</gene>
<dbReference type="InterPro" id="IPR045860">
    <property type="entry name" value="Snake_toxin-like_sf"/>
</dbReference>
<dbReference type="Proteomes" id="UP000824782">
    <property type="component" value="Unassembled WGS sequence"/>
</dbReference>
<evidence type="ECO:0000313" key="5">
    <source>
        <dbReference type="Proteomes" id="UP000824782"/>
    </source>
</evidence>
<dbReference type="AlphaFoldDB" id="A0AAV6ZPX5"/>
<dbReference type="InterPro" id="IPR016054">
    <property type="entry name" value="LY6_UPA_recep-like"/>
</dbReference>
<organism evidence="4 5">
    <name type="scientific">Engystomops pustulosus</name>
    <name type="common">Tungara frog</name>
    <name type="synonym">Physalaemus pustulosus</name>
    <dbReference type="NCBI Taxonomy" id="76066"/>
    <lineage>
        <taxon>Eukaryota</taxon>
        <taxon>Metazoa</taxon>
        <taxon>Chordata</taxon>
        <taxon>Craniata</taxon>
        <taxon>Vertebrata</taxon>
        <taxon>Euteleostomi</taxon>
        <taxon>Amphibia</taxon>
        <taxon>Batrachia</taxon>
        <taxon>Anura</taxon>
        <taxon>Neobatrachia</taxon>
        <taxon>Hyloidea</taxon>
        <taxon>Leptodactylidae</taxon>
        <taxon>Leiuperinae</taxon>
        <taxon>Engystomops</taxon>
    </lineage>
</organism>
<accession>A0AAV6ZPX5</accession>
<evidence type="ECO:0000313" key="4">
    <source>
        <dbReference type="EMBL" id="KAG8550143.1"/>
    </source>
</evidence>
<dbReference type="SUPFAM" id="SSF57302">
    <property type="entry name" value="Snake toxin-like"/>
    <property type="match status" value="2"/>
</dbReference>
<dbReference type="GO" id="GO:0005576">
    <property type="term" value="C:extracellular region"/>
    <property type="evidence" value="ECO:0007669"/>
    <property type="project" value="UniProtKB-SubCell"/>
</dbReference>
<dbReference type="PANTHER" id="PTHR20914">
    <property type="entry name" value="LY6/PLAUR DOMAIN-CONTAINING PROTEIN 8"/>
    <property type="match status" value="1"/>
</dbReference>
<protein>
    <recommendedName>
        <fullName evidence="3">UPAR/Ly6 domain-containing protein</fullName>
    </recommendedName>
</protein>
<dbReference type="PANTHER" id="PTHR20914:SF25">
    <property type="entry name" value="PHOSPHOLIPASE A2 INHIBITOR AND LY6_PLAUR DOMAIN-CONTAINING PROTEIN"/>
    <property type="match status" value="1"/>
</dbReference>
<evidence type="ECO:0000259" key="3">
    <source>
        <dbReference type="Pfam" id="PF00021"/>
    </source>
</evidence>
<dbReference type="InterPro" id="IPR050918">
    <property type="entry name" value="CNF-like_PLA2_Inhibitor"/>
</dbReference>
<feature type="domain" description="UPAR/Ly6" evidence="3">
    <location>
        <begin position="43"/>
        <end position="123"/>
    </location>
</feature>
<dbReference type="CDD" id="cd23572">
    <property type="entry name" value="TFP_LU_ECD_PINLYP_rpt2"/>
    <property type="match status" value="1"/>
</dbReference>
<evidence type="ECO:0000256" key="1">
    <source>
        <dbReference type="ARBA" id="ARBA00004613"/>
    </source>
</evidence>
<dbReference type="Pfam" id="PF00021">
    <property type="entry name" value="UPAR_LY6"/>
    <property type="match status" value="2"/>
</dbReference>
<name>A0AAV6ZPX5_ENGPU</name>
<feature type="domain" description="UPAR/Ly6" evidence="3">
    <location>
        <begin position="138"/>
        <end position="214"/>
    </location>
</feature>
<dbReference type="EMBL" id="WNYA01000080">
    <property type="protein sequence ID" value="KAG8550143.1"/>
    <property type="molecule type" value="Genomic_DNA"/>
</dbReference>
<proteinExistence type="predicted"/>
<sequence length="239" mass="25195">MLYLNTAKFLMLGDDFSELDNLIMKSFYGFLSLFSTLIATSSALSCTECMSLTSSSCSGSSVTCPPGYLCASDYAEIEAAGQKISSVMRSCAPSSECNLKGSVSMTYGKARSAMSCCSTDNCTPTLPSLPTRDSTPNGVTCRSCASADSTWCYTSDTIQCNGDENMCILQTTQMTGSMSLSSALRGCATKSLCDFGSRSKTIEGATISVKATCTSDGVSVRNVLLTPAIVCLLLLKVFF</sequence>
<comment type="caution">
    <text evidence="4">The sequence shown here is derived from an EMBL/GenBank/DDBJ whole genome shotgun (WGS) entry which is preliminary data.</text>
</comment>
<evidence type="ECO:0000256" key="2">
    <source>
        <dbReference type="ARBA" id="ARBA00022525"/>
    </source>
</evidence>
<dbReference type="Gene3D" id="2.10.60.10">
    <property type="entry name" value="CD59"/>
    <property type="match status" value="2"/>
</dbReference>